<keyword evidence="3" id="KW-1185">Reference proteome</keyword>
<dbReference type="EMBL" id="FN653015">
    <property type="protein sequence ID" value="CBY20962.1"/>
    <property type="molecule type" value="Genomic_DNA"/>
</dbReference>
<protein>
    <submittedName>
        <fullName evidence="2">Uncharacterized protein</fullName>
    </submittedName>
</protein>
<feature type="compositionally biased region" description="Polar residues" evidence="1">
    <location>
        <begin position="213"/>
        <end position="227"/>
    </location>
</feature>
<name>E4WQX3_OIKDI</name>
<evidence type="ECO:0000313" key="3">
    <source>
        <dbReference type="Proteomes" id="UP000001307"/>
    </source>
</evidence>
<sequence>MNRIKDEMSEEMSKVRDLIIAMSNNPGGPDLCDVPLEFPSINLAKEKRISNYGNRNRLDSEMSCHLEDYRFRESTLRESDSPDDVIEDTVRPVTDAASDHSDTPVINRTRSCCDLQTLMWTNDTRPQSSSPSRRGSMPAHILAMQNKSGRTTMKPLNLSHISNAKDSGNISEDSPRTPPPAPIQVSISPGRYLKNRNRPFMINSSNSSDDNQADYSGLSSAKSMNDPNRSHSPEIRLTLLRKIQSKVLLKENFTASRSRRHTRRRRLKRLNNIRTIDNKEEDCDGYQSEILNDLYN</sequence>
<reference evidence="2" key="1">
    <citation type="journal article" date="2010" name="Science">
        <title>Plasticity of animal genome architecture unmasked by rapid evolution of a pelagic tunicate.</title>
        <authorList>
            <person name="Denoeud F."/>
            <person name="Henriet S."/>
            <person name="Mungpakdee S."/>
            <person name="Aury J.M."/>
            <person name="Da Silva C."/>
            <person name="Brinkmann H."/>
            <person name="Mikhaleva J."/>
            <person name="Olsen L.C."/>
            <person name="Jubin C."/>
            <person name="Canestro C."/>
            <person name="Bouquet J.M."/>
            <person name="Danks G."/>
            <person name="Poulain J."/>
            <person name="Campsteijn C."/>
            <person name="Adamski M."/>
            <person name="Cross I."/>
            <person name="Yadetie F."/>
            <person name="Muffato M."/>
            <person name="Louis A."/>
            <person name="Butcher S."/>
            <person name="Tsagkogeorga G."/>
            <person name="Konrad A."/>
            <person name="Singh S."/>
            <person name="Jensen M.F."/>
            <person name="Cong E.H."/>
            <person name="Eikeseth-Otteraa H."/>
            <person name="Noel B."/>
            <person name="Anthouard V."/>
            <person name="Porcel B.M."/>
            <person name="Kachouri-Lafond R."/>
            <person name="Nishino A."/>
            <person name="Ugolini M."/>
            <person name="Chourrout P."/>
            <person name="Nishida H."/>
            <person name="Aasland R."/>
            <person name="Huzurbazar S."/>
            <person name="Westhof E."/>
            <person name="Delsuc F."/>
            <person name="Lehrach H."/>
            <person name="Reinhardt R."/>
            <person name="Weissenbach J."/>
            <person name="Roy S.W."/>
            <person name="Artiguenave F."/>
            <person name="Postlethwait J.H."/>
            <person name="Manak J.R."/>
            <person name="Thompson E.M."/>
            <person name="Jaillon O."/>
            <person name="Du Pasquier L."/>
            <person name="Boudinot P."/>
            <person name="Liberles D.A."/>
            <person name="Volff J.N."/>
            <person name="Philippe H."/>
            <person name="Lenhard B."/>
            <person name="Roest Crollius H."/>
            <person name="Wincker P."/>
            <person name="Chourrout D."/>
        </authorList>
    </citation>
    <scope>NUCLEOTIDE SEQUENCE [LARGE SCALE GENOMIC DNA]</scope>
</reference>
<dbReference type="InParanoid" id="E4WQX3"/>
<evidence type="ECO:0000313" key="2">
    <source>
        <dbReference type="EMBL" id="CBY20962.1"/>
    </source>
</evidence>
<evidence type="ECO:0000256" key="1">
    <source>
        <dbReference type="SAM" id="MobiDB-lite"/>
    </source>
</evidence>
<accession>E4WQX3</accession>
<organism evidence="2">
    <name type="scientific">Oikopleura dioica</name>
    <name type="common">Tunicate</name>
    <dbReference type="NCBI Taxonomy" id="34765"/>
    <lineage>
        <taxon>Eukaryota</taxon>
        <taxon>Metazoa</taxon>
        <taxon>Chordata</taxon>
        <taxon>Tunicata</taxon>
        <taxon>Appendicularia</taxon>
        <taxon>Copelata</taxon>
        <taxon>Oikopleuridae</taxon>
        <taxon>Oikopleura</taxon>
    </lineage>
</organism>
<feature type="region of interest" description="Disordered" evidence="1">
    <location>
        <begin position="160"/>
        <end position="231"/>
    </location>
</feature>
<dbReference type="AlphaFoldDB" id="E4WQX3"/>
<proteinExistence type="predicted"/>
<gene>
    <name evidence="2" type="ORF">GSOID_T00000971001</name>
</gene>
<feature type="compositionally biased region" description="Polar residues" evidence="1">
    <location>
        <begin position="160"/>
        <end position="172"/>
    </location>
</feature>
<dbReference type="OrthoDB" id="10498234at2759"/>
<dbReference type="Proteomes" id="UP000001307">
    <property type="component" value="Unassembled WGS sequence"/>
</dbReference>